<sequence length="180" mass="20531">MTASLTIPRYWIVPSARRRYILLMWVLPTLLLFSGITIQLSRKYGDWVNSTAIMMFVVNARFAVGPRLVLRREASGSVQTSRQFSLPGWTLHEKVLDLSAYTSVKTTLWCSTPSLELCGPGRKNLEISQCWQTGLTRRHRMRSLRAFLRMGRELAITLEIRNEGLHRRGQPPARSSQTGA</sequence>
<reference evidence="2 3" key="1">
    <citation type="submission" date="2018-11" db="EMBL/GenBank/DDBJ databases">
        <title>Genome sequencing of Lautropia sp. KCOM 2505 (= ChDC F240).</title>
        <authorList>
            <person name="Kook J.-K."/>
            <person name="Park S.-N."/>
            <person name="Lim Y.K."/>
        </authorList>
    </citation>
    <scope>NUCLEOTIDE SEQUENCE [LARGE SCALE GENOMIC DNA]</scope>
    <source>
        <strain evidence="2 3">KCOM 2505</strain>
    </source>
</reference>
<feature type="transmembrane region" description="Helical" evidence="1">
    <location>
        <begin position="47"/>
        <end position="64"/>
    </location>
</feature>
<evidence type="ECO:0000256" key="1">
    <source>
        <dbReference type="SAM" id="Phobius"/>
    </source>
</evidence>
<keyword evidence="3" id="KW-1185">Reference proteome</keyword>
<accession>A0A426FP12</accession>
<dbReference type="RefSeq" id="WP_125096620.1">
    <property type="nucleotide sequence ID" value="NZ_RRUE01000002.1"/>
</dbReference>
<organism evidence="2 3">
    <name type="scientific">Lautropia dentalis</name>
    <dbReference type="NCBI Taxonomy" id="2490857"/>
    <lineage>
        <taxon>Bacteria</taxon>
        <taxon>Pseudomonadati</taxon>
        <taxon>Pseudomonadota</taxon>
        <taxon>Betaproteobacteria</taxon>
        <taxon>Burkholderiales</taxon>
        <taxon>Burkholderiaceae</taxon>
        <taxon>Lautropia</taxon>
    </lineage>
</organism>
<evidence type="ECO:0000313" key="2">
    <source>
        <dbReference type="EMBL" id="RRN44427.1"/>
    </source>
</evidence>
<dbReference type="AlphaFoldDB" id="A0A426FP12"/>
<gene>
    <name evidence="2" type="ORF">EHV23_14075</name>
</gene>
<keyword evidence="1" id="KW-0472">Membrane</keyword>
<dbReference type="Proteomes" id="UP000270261">
    <property type="component" value="Unassembled WGS sequence"/>
</dbReference>
<keyword evidence="1" id="KW-1133">Transmembrane helix</keyword>
<proteinExistence type="predicted"/>
<evidence type="ECO:0000313" key="3">
    <source>
        <dbReference type="Proteomes" id="UP000270261"/>
    </source>
</evidence>
<name>A0A426FP12_9BURK</name>
<dbReference type="EMBL" id="RRUE01000002">
    <property type="protein sequence ID" value="RRN44427.1"/>
    <property type="molecule type" value="Genomic_DNA"/>
</dbReference>
<protein>
    <submittedName>
        <fullName evidence="2">Uncharacterized protein</fullName>
    </submittedName>
</protein>
<keyword evidence="1" id="KW-0812">Transmembrane</keyword>
<comment type="caution">
    <text evidence="2">The sequence shown here is derived from an EMBL/GenBank/DDBJ whole genome shotgun (WGS) entry which is preliminary data.</text>
</comment>
<feature type="transmembrane region" description="Helical" evidence="1">
    <location>
        <begin position="20"/>
        <end position="41"/>
    </location>
</feature>